<dbReference type="Proteomes" id="UP000280298">
    <property type="component" value="Chromosome"/>
</dbReference>
<dbReference type="KEGG" id="scya:EJ357_31125"/>
<gene>
    <name evidence="2" type="primary">mobC</name>
    <name evidence="2" type="ORF">EJ357_31125</name>
</gene>
<dbReference type="OrthoDB" id="4301239at2"/>
<dbReference type="AlphaFoldDB" id="A0A3S9MDS2"/>
<evidence type="ECO:0000313" key="2">
    <source>
        <dbReference type="EMBL" id="AZQ37354.1"/>
    </source>
</evidence>
<keyword evidence="3" id="KW-1185">Reference proteome</keyword>
<name>A0A3S9MDS2_9ACTN</name>
<organism evidence="2 3">
    <name type="scientific">Streptomyces cyaneochromogenes</name>
    <dbReference type="NCBI Taxonomy" id="2496836"/>
    <lineage>
        <taxon>Bacteria</taxon>
        <taxon>Bacillati</taxon>
        <taxon>Actinomycetota</taxon>
        <taxon>Actinomycetes</taxon>
        <taxon>Kitasatosporales</taxon>
        <taxon>Streptomycetaceae</taxon>
        <taxon>Streptomyces</taxon>
    </lineage>
</organism>
<feature type="region of interest" description="Disordered" evidence="1">
    <location>
        <begin position="24"/>
        <end position="66"/>
    </location>
</feature>
<evidence type="ECO:0000313" key="3">
    <source>
        <dbReference type="Proteomes" id="UP000280298"/>
    </source>
</evidence>
<feature type="region of interest" description="Disordered" evidence="1">
    <location>
        <begin position="80"/>
        <end position="130"/>
    </location>
</feature>
<dbReference type="EMBL" id="CP034539">
    <property type="protein sequence ID" value="AZQ37354.1"/>
    <property type="molecule type" value="Genomic_DNA"/>
</dbReference>
<evidence type="ECO:0000256" key="1">
    <source>
        <dbReference type="SAM" id="MobiDB-lite"/>
    </source>
</evidence>
<accession>A0A3S9MDS2</accession>
<proteinExistence type="predicted"/>
<reference evidence="2 3" key="1">
    <citation type="journal article" date="2019" name="Int. J. Syst. Evol. Microbiol.">
        <title>Streptomyces cyaneochromogenes sp. nov., a blue pigment-producing actinomycete from manganese-contaminated soil.</title>
        <authorList>
            <person name="Tang X."/>
            <person name="Zhao J."/>
            <person name="Li K."/>
            <person name="Chen Z."/>
            <person name="Sun Y."/>
            <person name="Gao J."/>
        </authorList>
    </citation>
    <scope>NUCLEOTIDE SEQUENCE [LARGE SCALE GENOMIC DNA]</scope>
    <source>
        <strain evidence="2 3">MK-45</strain>
    </source>
</reference>
<protein>
    <submittedName>
        <fullName evidence="2">Plasmid mobilization relaxosome protein MobC</fullName>
    </submittedName>
</protein>
<feature type="compositionally biased region" description="Basic and acidic residues" evidence="1">
    <location>
        <begin position="121"/>
        <end position="130"/>
    </location>
</feature>
<sequence>MHTENDTNPTSSRRWGWFSRDRRTAASWSVRAPNGASSALAPAPGVAEEEAGRQRAPEQGEVTTETNAAYVADASTTHAELPADTTAPQLDSSARIPSPIEQPSWREPDAPMLPARLNRKRTTESRDQEKKIRFTPTAVRIIDEAARHRRQKFAGFVGDAALAVALGKASMTGSPEDDPIRPLVEAVEAHTKALNRIGTNLNQITMAINGGAVPDRAEAVLDHVDQAVQRSYRLMDELVADGGGHGS</sequence>